<evidence type="ECO:0000313" key="3">
    <source>
        <dbReference type="Proteomes" id="UP001268651"/>
    </source>
</evidence>
<evidence type="ECO:0000313" key="2">
    <source>
        <dbReference type="EMBL" id="MDU8887258.1"/>
    </source>
</evidence>
<keyword evidence="3" id="KW-1185">Reference proteome</keyword>
<evidence type="ECO:0008006" key="4">
    <source>
        <dbReference type="Google" id="ProtNLM"/>
    </source>
</evidence>
<protein>
    <recommendedName>
        <fullName evidence="4">Adhesin domain-containing protein</fullName>
    </recommendedName>
</protein>
<accession>A0ABU3UA25</accession>
<dbReference type="RefSeq" id="WP_316663414.1">
    <property type="nucleotide sequence ID" value="NZ_JAWHTF010000010.1"/>
</dbReference>
<keyword evidence="1" id="KW-0732">Signal</keyword>
<comment type="caution">
    <text evidence="2">The sequence shown here is derived from an EMBL/GenBank/DDBJ whole genome shotgun (WGS) entry which is preliminary data.</text>
</comment>
<evidence type="ECO:0000256" key="1">
    <source>
        <dbReference type="SAM" id="SignalP"/>
    </source>
</evidence>
<dbReference type="Proteomes" id="UP001268651">
    <property type="component" value="Unassembled WGS sequence"/>
</dbReference>
<proteinExistence type="predicted"/>
<name>A0ABU3UA25_9FLAO</name>
<sequence length="362" mass="40699">MRTKLQFRAIVVLLLVPSFIFSLTSNNVKHEKEKTIKKEYSVNSDATLKVNNSYGNIDVVTWNQNTIEIEVIITTNSNNEEKAQKKLDDISVEFEASPSMVSAKTKFNSSKSGSWWNWGKNDKVNVKVNYIIKMPITNNVNLNNNYGSINLDKLEGQANINCDYGQVTTKELMADNNNISFDYTNNSHFEYIKSGKINADYSSYTVAKTKQLDIIADYTNSHIEIAEDVNYKCDYGNIKIDKVNSVIGKGDYLTAVFGDVHKNIQLKADYGSIKIKNITANAGNVSIESDYTGITIGFDPNYNFNFNLDLQYASLRNKGEIEIMKQIEKSNTKNYAGYYGNKNASNTITINSDYGSVSLSKN</sequence>
<feature type="chain" id="PRO_5045607749" description="Adhesin domain-containing protein" evidence="1">
    <location>
        <begin position="25"/>
        <end position="362"/>
    </location>
</feature>
<dbReference type="EMBL" id="JAWHTF010000010">
    <property type="protein sequence ID" value="MDU8887258.1"/>
    <property type="molecule type" value="Genomic_DNA"/>
</dbReference>
<gene>
    <name evidence="2" type="ORF">RXV94_13885</name>
</gene>
<organism evidence="2 3">
    <name type="scientific">Gilvirhabdus luticola</name>
    <dbReference type="NCBI Taxonomy" id="3079858"/>
    <lineage>
        <taxon>Bacteria</taxon>
        <taxon>Pseudomonadati</taxon>
        <taxon>Bacteroidota</taxon>
        <taxon>Flavobacteriia</taxon>
        <taxon>Flavobacteriales</taxon>
        <taxon>Flavobacteriaceae</taxon>
        <taxon>Gilvirhabdus</taxon>
    </lineage>
</organism>
<feature type="signal peptide" evidence="1">
    <location>
        <begin position="1"/>
        <end position="24"/>
    </location>
</feature>
<reference evidence="2 3" key="1">
    <citation type="submission" date="2023-10" db="EMBL/GenBank/DDBJ databases">
        <title>Marimonas sp. nov. isolated from tidal mud flat.</title>
        <authorList>
            <person name="Jaincy N.J."/>
            <person name="Srinivasan S."/>
            <person name="Lee S.-S."/>
        </authorList>
    </citation>
    <scope>NUCLEOTIDE SEQUENCE [LARGE SCALE GENOMIC DNA]</scope>
    <source>
        <strain evidence="2 3">MJ-SS3</strain>
    </source>
</reference>